<comment type="caution">
    <text evidence="1">The sequence shown here is derived from an EMBL/GenBank/DDBJ whole genome shotgun (WGS) entry which is preliminary data.</text>
</comment>
<dbReference type="AlphaFoldDB" id="A0A482VKD5"/>
<evidence type="ECO:0008006" key="3">
    <source>
        <dbReference type="Google" id="ProtNLM"/>
    </source>
</evidence>
<keyword evidence="2" id="KW-1185">Reference proteome</keyword>
<dbReference type="STRING" id="1661398.A0A482VKD5"/>
<dbReference type="OrthoDB" id="6764350at2759"/>
<sequence length="76" mass="8982">MDTPAHIKETAEKVINNLLPEKSADRYLKEYEQFIKWCDENDVTTINEYVLLAYFELKAKNFKSSTLWSIFSMLKS</sequence>
<dbReference type="EMBL" id="QDEB01091112">
    <property type="protein sequence ID" value="RZC33183.1"/>
    <property type="molecule type" value="Genomic_DNA"/>
</dbReference>
<evidence type="ECO:0000313" key="1">
    <source>
        <dbReference type="EMBL" id="RZC33183.1"/>
    </source>
</evidence>
<reference evidence="1 2" key="1">
    <citation type="submission" date="2017-03" db="EMBL/GenBank/DDBJ databases">
        <title>Genome of the blue death feigning beetle - Asbolus verrucosus.</title>
        <authorList>
            <person name="Rider S.D."/>
        </authorList>
    </citation>
    <scope>NUCLEOTIDE SEQUENCE [LARGE SCALE GENOMIC DNA]</scope>
    <source>
        <strain evidence="1">Butters</strain>
        <tissue evidence="1">Head and leg muscle</tissue>
    </source>
</reference>
<dbReference type="Proteomes" id="UP000292052">
    <property type="component" value="Unassembled WGS sequence"/>
</dbReference>
<protein>
    <recommendedName>
        <fullName evidence="3">Core-binding (CB) domain-containing protein</fullName>
    </recommendedName>
</protein>
<gene>
    <name evidence="1" type="ORF">BDFB_014663</name>
</gene>
<name>A0A482VKD5_ASBVE</name>
<accession>A0A482VKD5</accession>
<feature type="non-terminal residue" evidence="1">
    <location>
        <position position="76"/>
    </location>
</feature>
<proteinExistence type="predicted"/>
<organism evidence="1 2">
    <name type="scientific">Asbolus verrucosus</name>
    <name type="common">Desert ironclad beetle</name>
    <dbReference type="NCBI Taxonomy" id="1661398"/>
    <lineage>
        <taxon>Eukaryota</taxon>
        <taxon>Metazoa</taxon>
        <taxon>Ecdysozoa</taxon>
        <taxon>Arthropoda</taxon>
        <taxon>Hexapoda</taxon>
        <taxon>Insecta</taxon>
        <taxon>Pterygota</taxon>
        <taxon>Neoptera</taxon>
        <taxon>Endopterygota</taxon>
        <taxon>Coleoptera</taxon>
        <taxon>Polyphaga</taxon>
        <taxon>Cucujiformia</taxon>
        <taxon>Tenebrionidae</taxon>
        <taxon>Pimeliinae</taxon>
        <taxon>Asbolus</taxon>
    </lineage>
</organism>
<evidence type="ECO:0000313" key="2">
    <source>
        <dbReference type="Proteomes" id="UP000292052"/>
    </source>
</evidence>